<proteinExistence type="predicted"/>
<accession>A0ACC2HVN1</accession>
<name>A0ACC2HVN1_9PLEO</name>
<keyword evidence="2" id="KW-1185">Reference proteome</keyword>
<sequence length="581" mass="64955">MARYPRAMILQICVRALRSALQDLKRDIKTTRWLRGLGWTVGVIWFLGLAASGVFISIMPAFTSDDTACPPDGEFTLYPDRYSMWSWNGFFQITLGGGELSFGQAKVVDIVWDIGVGRGGQLVLAIISWREFARYLTICMESEPVTYQVFRTIFVENDASVLSTYRTIKSFIWQRRLRSNVAMIFMTATMIFILAFPTLVSALSGYDSNVASRIQDLDDNLVPFNDFSRLFYAIHDAHRLFKNRTEEDGSYWITDRQYGDDPVLGTTSTSCTKYGGRRFNSADCNMTQSVVMYIEAYGLNGKRNESSQFHDFNTREDVPIDPPVLNISAYAGKDERLPGYNLPGALDIMWVRDNELWNYSYISTHGKCQNTDNYQWGFSFLQLFICILLLLAWTIGIYVMWIYTHYTLAMSNRLSDEISGECRAVLELAAAMQTELDMQDIDPAILREKPLKSRIDKELRGGAVAYSHPDSTPKVHSIRNGLKRWFKTEKWWFLAIFITSVFTSTVWMFKANSHTPAIAPAIIALALLALAAPVNSAGAEVEGVVALPPAGGTTADGTEGTDGTGTGGAGAVSMIRPPVVA</sequence>
<evidence type="ECO:0000313" key="1">
    <source>
        <dbReference type="EMBL" id="KAJ8106925.1"/>
    </source>
</evidence>
<protein>
    <submittedName>
        <fullName evidence="1">Uncharacterized protein</fullName>
    </submittedName>
</protein>
<dbReference type="EMBL" id="JAPHNI010001044">
    <property type="protein sequence ID" value="KAJ8106925.1"/>
    <property type="molecule type" value="Genomic_DNA"/>
</dbReference>
<reference evidence="1" key="1">
    <citation type="submission" date="2022-11" db="EMBL/GenBank/DDBJ databases">
        <title>Genome Sequence of Boeremia exigua.</title>
        <authorList>
            <person name="Buettner E."/>
        </authorList>
    </citation>
    <scope>NUCLEOTIDE SEQUENCE</scope>
    <source>
        <strain evidence="1">CU02</strain>
    </source>
</reference>
<comment type="caution">
    <text evidence="1">The sequence shown here is derived from an EMBL/GenBank/DDBJ whole genome shotgun (WGS) entry which is preliminary data.</text>
</comment>
<dbReference type="Proteomes" id="UP001153331">
    <property type="component" value="Unassembled WGS sequence"/>
</dbReference>
<organism evidence="1 2">
    <name type="scientific">Boeremia exigua</name>
    <dbReference type="NCBI Taxonomy" id="749465"/>
    <lineage>
        <taxon>Eukaryota</taxon>
        <taxon>Fungi</taxon>
        <taxon>Dikarya</taxon>
        <taxon>Ascomycota</taxon>
        <taxon>Pezizomycotina</taxon>
        <taxon>Dothideomycetes</taxon>
        <taxon>Pleosporomycetidae</taxon>
        <taxon>Pleosporales</taxon>
        <taxon>Pleosporineae</taxon>
        <taxon>Didymellaceae</taxon>
        <taxon>Boeremia</taxon>
    </lineage>
</organism>
<evidence type="ECO:0000313" key="2">
    <source>
        <dbReference type="Proteomes" id="UP001153331"/>
    </source>
</evidence>
<gene>
    <name evidence="1" type="ORF">OPT61_g9216</name>
</gene>